<keyword evidence="11" id="KW-1185">Reference proteome</keyword>
<dbReference type="AlphaFoldDB" id="J3LUX5"/>
<dbReference type="GO" id="GO:0003700">
    <property type="term" value="F:DNA-binding transcription factor activity"/>
    <property type="evidence" value="ECO:0007669"/>
    <property type="project" value="InterPro"/>
</dbReference>
<dbReference type="STRING" id="4533.J3LUX5"/>
<dbReference type="Proteomes" id="UP000006038">
    <property type="component" value="Chromosome 3"/>
</dbReference>
<dbReference type="PANTHER" id="PTHR32096">
    <property type="entry name" value="WRKY TRANSCRIPTION FACTOR 30-RELATED-RELATED"/>
    <property type="match status" value="1"/>
</dbReference>
<dbReference type="GO" id="GO:0000976">
    <property type="term" value="F:transcription cis-regulatory region binding"/>
    <property type="evidence" value="ECO:0007669"/>
    <property type="project" value="TreeGrafter"/>
</dbReference>
<dbReference type="GeneID" id="102721630"/>
<comment type="subcellular location">
    <subcellularLocation>
        <location evidence="1">Nucleus</location>
    </subcellularLocation>
</comment>
<keyword evidence="5" id="KW-0539">Nucleus</keyword>
<reference evidence="10" key="2">
    <citation type="submission" date="2013-04" db="UniProtKB">
        <authorList>
            <consortium name="EnsemblPlants"/>
        </authorList>
    </citation>
    <scope>IDENTIFICATION</scope>
</reference>
<keyword evidence="3" id="KW-0238">DNA-binding</keyword>
<evidence type="ECO:0000259" key="9">
    <source>
        <dbReference type="PROSITE" id="PS50811"/>
    </source>
</evidence>
<reference evidence="10" key="1">
    <citation type="journal article" date="2013" name="Nat. Commun.">
        <title>Whole-genome sequencing of Oryza brachyantha reveals mechanisms underlying Oryza genome evolution.</title>
        <authorList>
            <person name="Chen J."/>
            <person name="Huang Q."/>
            <person name="Gao D."/>
            <person name="Wang J."/>
            <person name="Lang Y."/>
            <person name="Liu T."/>
            <person name="Li B."/>
            <person name="Bai Z."/>
            <person name="Luis Goicoechea J."/>
            <person name="Liang C."/>
            <person name="Chen C."/>
            <person name="Zhang W."/>
            <person name="Sun S."/>
            <person name="Liao Y."/>
            <person name="Zhang X."/>
            <person name="Yang L."/>
            <person name="Song C."/>
            <person name="Wang M."/>
            <person name="Shi J."/>
            <person name="Liu G."/>
            <person name="Liu J."/>
            <person name="Zhou H."/>
            <person name="Zhou W."/>
            <person name="Yu Q."/>
            <person name="An N."/>
            <person name="Chen Y."/>
            <person name="Cai Q."/>
            <person name="Wang B."/>
            <person name="Liu B."/>
            <person name="Min J."/>
            <person name="Huang Y."/>
            <person name="Wu H."/>
            <person name="Li Z."/>
            <person name="Zhang Y."/>
            <person name="Yin Y."/>
            <person name="Song W."/>
            <person name="Jiang J."/>
            <person name="Jackson S.A."/>
            <person name="Wing R.A."/>
            <person name="Wang J."/>
            <person name="Chen M."/>
        </authorList>
    </citation>
    <scope>NUCLEOTIDE SEQUENCE [LARGE SCALE GENOMIC DNA]</scope>
    <source>
        <strain evidence="10">cv. IRGC 101232</strain>
    </source>
</reference>
<dbReference type="Gramene" id="OB03G48510.1">
    <property type="protein sequence ID" value="OB03G48510.1"/>
    <property type="gene ID" value="OB03G48510"/>
</dbReference>
<evidence type="ECO:0000256" key="2">
    <source>
        <dbReference type="ARBA" id="ARBA00023015"/>
    </source>
</evidence>
<evidence type="ECO:0000256" key="6">
    <source>
        <dbReference type="ARBA" id="ARBA00059805"/>
    </source>
</evidence>
<sequence>MDMTEEEANAASAVQAAAGDLADVVARANARHHHSPLPPPPPMPPHQYYPTIPYDHLQGASELHRPTSIGYSDAAAVFGTGAAPSTVDYSYQLPPSGGYGMPRPLAVQISQCGDVVMAGAAAGAADDGEDATRISPLTPSAHHQMMKRKNEVKKVVCIPAPPATSGRGGGGEVIPSDLWAWRKYGQKPIKGSPYPRGYYRCSSSKGCMARKQVERSRSDPNMLVITYTAEHNHPWPMQRNVLAGYARSHHTHASTSGSRHHHKLPAALQITPCTSSSSSSSSSSCNLYADVLGGQHANMMMMTTEAAAAGLGNGGGLQSAAADEVFAELEELEPDSGINPTMINANMVYSMTSSSSSYDHQRHKF</sequence>
<comment type="function">
    <text evidence="6">Transcription factor. Interacts specifically with the W box (5'-(T)TGAC[CT]-3'), a frequently occurring elicitor-responsive cis-acting element.</text>
</comment>
<dbReference type="PROSITE" id="PS50811">
    <property type="entry name" value="WRKY"/>
    <property type="match status" value="1"/>
</dbReference>
<organism evidence="10">
    <name type="scientific">Oryza brachyantha</name>
    <name type="common">malo sina</name>
    <dbReference type="NCBI Taxonomy" id="4533"/>
    <lineage>
        <taxon>Eukaryota</taxon>
        <taxon>Viridiplantae</taxon>
        <taxon>Streptophyta</taxon>
        <taxon>Embryophyta</taxon>
        <taxon>Tracheophyta</taxon>
        <taxon>Spermatophyta</taxon>
        <taxon>Magnoliopsida</taxon>
        <taxon>Liliopsida</taxon>
        <taxon>Poales</taxon>
        <taxon>Poaceae</taxon>
        <taxon>BOP clade</taxon>
        <taxon>Oryzoideae</taxon>
        <taxon>Oryzeae</taxon>
        <taxon>Oryzinae</taxon>
        <taxon>Oryza</taxon>
    </lineage>
</organism>
<feature type="region of interest" description="Disordered" evidence="8">
    <location>
        <begin position="28"/>
        <end position="47"/>
    </location>
</feature>
<gene>
    <name evidence="10" type="primary">LOC102721630</name>
</gene>
<dbReference type="HOGENOM" id="CLU_759479_0_0_1"/>
<keyword evidence="4" id="KW-0804">Transcription</keyword>
<comment type="similarity">
    <text evidence="7">Belongs to the WRKY group II-e family.</text>
</comment>
<evidence type="ECO:0000313" key="10">
    <source>
        <dbReference type="EnsemblPlants" id="OB03G48510.1"/>
    </source>
</evidence>
<evidence type="ECO:0000256" key="4">
    <source>
        <dbReference type="ARBA" id="ARBA00023163"/>
    </source>
</evidence>
<dbReference type="SMART" id="SM00774">
    <property type="entry name" value="WRKY"/>
    <property type="match status" value="1"/>
</dbReference>
<evidence type="ECO:0000256" key="3">
    <source>
        <dbReference type="ARBA" id="ARBA00023125"/>
    </source>
</evidence>
<dbReference type="OrthoDB" id="1937086at2759"/>
<dbReference type="PANTHER" id="PTHR32096:SF28">
    <property type="entry name" value="OS03G0855100 PROTEIN"/>
    <property type="match status" value="1"/>
</dbReference>
<dbReference type="Pfam" id="PF03106">
    <property type="entry name" value="WRKY"/>
    <property type="match status" value="1"/>
</dbReference>
<keyword evidence="2" id="KW-0805">Transcription regulation</keyword>
<dbReference type="InterPro" id="IPR003657">
    <property type="entry name" value="WRKY_dom"/>
</dbReference>
<dbReference type="RefSeq" id="XP_006650925.1">
    <property type="nucleotide sequence ID" value="XM_006650862.3"/>
</dbReference>
<evidence type="ECO:0000256" key="5">
    <source>
        <dbReference type="ARBA" id="ARBA00023242"/>
    </source>
</evidence>
<dbReference type="EnsemblPlants" id="OB03G48510.1">
    <property type="protein sequence ID" value="OB03G48510.1"/>
    <property type="gene ID" value="OB03G48510"/>
</dbReference>
<feature type="compositionally biased region" description="Pro residues" evidence="8">
    <location>
        <begin position="36"/>
        <end position="47"/>
    </location>
</feature>
<evidence type="ECO:0000256" key="8">
    <source>
        <dbReference type="SAM" id="MobiDB-lite"/>
    </source>
</evidence>
<dbReference type="InterPro" id="IPR044810">
    <property type="entry name" value="WRKY_plant"/>
</dbReference>
<dbReference type="FunFam" id="2.20.25.80:FF:000005">
    <property type="entry name" value="probable WRKY transcription factor 14"/>
    <property type="match status" value="1"/>
</dbReference>
<evidence type="ECO:0000256" key="1">
    <source>
        <dbReference type="ARBA" id="ARBA00004123"/>
    </source>
</evidence>
<dbReference type="GO" id="GO:0005634">
    <property type="term" value="C:nucleus"/>
    <property type="evidence" value="ECO:0007669"/>
    <property type="project" value="UniProtKB-SubCell"/>
</dbReference>
<dbReference type="Gene3D" id="2.20.25.80">
    <property type="entry name" value="WRKY domain"/>
    <property type="match status" value="1"/>
</dbReference>
<name>J3LUX5_ORYBR</name>
<evidence type="ECO:0000256" key="7">
    <source>
        <dbReference type="ARBA" id="ARBA00060761"/>
    </source>
</evidence>
<dbReference type="OMA" id="GGQHANM"/>
<evidence type="ECO:0000313" key="11">
    <source>
        <dbReference type="Proteomes" id="UP000006038"/>
    </source>
</evidence>
<dbReference type="eggNOG" id="ENOG502QU8N">
    <property type="taxonomic scope" value="Eukaryota"/>
</dbReference>
<accession>J3LUX5</accession>
<feature type="domain" description="WRKY" evidence="9">
    <location>
        <begin position="170"/>
        <end position="236"/>
    </location>
</feature>
<dbReference type="KEGG" id="obr:102721630"/>
<proteinExistence type="inferred from homology"/>
<dbReference type="InterPro" id="IPR036576">
    <property type="entry name" value="WRKY_dom_sf"/>
</dbReference>
<dbReference type="SUPFAM" id="SSF118290">
    <property type="entry name" value="WRKY DNA-binding domain"/>
    <property type="match status" value="1"/>
</dbReference>
<protein>
    <recommendedName>
        <fullName evidence="9">WRKY domain-containing protein</fullName>
    </recommendedName>
</protein>